<reference evidence="1 2" key="1">
    <citation type="journal article" date="2019" name="Sci. Rep.">
        <title>Orb-weaving spider Araneus ventricosus genome elucidates the spidroin gene catalogue.</title>
        <authorList>
            <person name="Kono N."/>
            <person name="Nakamura H."/>
            <person name="Ohtoshi R."/>
            <person name="Moran D.A.P."/>
            <person name="Shinohara A."/>
            <person name="Yoshida Y."/>
            <person name="Fujiwara M."/>
            <person name="Mori M."/>
            <person name="Tomita M."/>
            <person name="Arakawa K."/>
        </authorList>
    </citation>
    <scope>NUCLEOTIDE SEQUENCE [LARGE SCALE GENOMIC DNA]</scope>
</reference>
<proteinExistence type="predicted"/>
<evidence type="ECO:0000313" key="1">
    <source>
        <dbReference type="EMBL" id="GBN56106.1"/>
    </source>
</evidence>
<organism evidence="1 2">
    <name type="scientific">Araneus ventricosus</name>
    <name type="common">Orbweaver spider</name>
    <name type="synonym">Epeira ventricosa</name>
    <dbReference type="NCBI Taxonomy" id="182803"/>
    <lineage>
        <taxon>Eukaryota</taxon>
        <taxon>Metazoa</taxon>
        <taxon>Ecdysozoa</taxon>
        <taxon>Arthropoda</taxon>
        <taxon>Chelicerata</taxon>
        <taxon>Arachnida</taxon>
        <taxon>Araneae</taxon>
        <taxon>Araneomorphae</taxon>
        <taxon>Entelegynae</taxon>
        <taxon>Araneoidea</taxon>
        <taxon>Araneidae</taxon>
        <taxon>Araneus</taxon>
    </lineage>
</organism>
<protein>
    <submittedName>
        <fullName evidence="1">Uncharacterized protein</fullName>
    </submittedName>
</protein>
<sequence length="98" mass="10920">MGLSKNMGDEHFDSLILLFSAESTAGSKSNSTEEGLLHVKSYIVVPLVWCTSSERRCQLRCGHRQLIAVQNDGVSLKINLALLRKRDVNITKLHQKAL</sequence>
<keyword evidence="2" id="KW-1185">Reference proteome</keyword>
<name>A0A4Y2Q192_ARAVE</name>
<gene>
    <name evidence="1" type="ORF">AVEN_127673_1</name>
</gene>
<accession>A0A4Y2Q192</accession>
<dbReference type="Proteomes" id="UP000499080">
    <property type="component" value="Unassembled WGS sequence"/>
</dbReference>
<comment type="caution">
    <text evidence="1">The sequence shown here is derived from an EMBL/GenBank/DDBJ whole genome shotgun (WGS) entry which is preliminary data.</text>
</comment>
<evidence type="ECO:0000313" key="2">
    <source>
        <dbReference type="Proteomes" id="UP000499080"/>
    </source>
</evidence>
<dbReference type="EMBL" id="BGPR01012449">
    <property type="protein sequence ID" value="GBN56106.1"/>
    <property type="molecule type" value="Genomic_DNA"/>
</dbReference>
<dbReference type="AlphaFoldDB" id="A0A4Y2Q192"/>